<organism evidence="2 3">
    <name type="scientific">Rosa chinensis</name>
    <name type="common">China rose</name>
    <dbReference type="NCBI Taxonomy" id="74649"/>
    <lineage>
        <taxon>Eukaryota</taxon>
        <taxon>Viridiplantae</taxon>
        <taxon>Streptophyta</taxon>
        <taxon>Embryophyta</taxon>
        <taxon>Tracheophyta</taxon>
        <taxon>Spermatophyta</taxon>
        <taxon>Magnoliopsida</taxon>
        <taxon>eudicotyledons</taxon>
        <taxon>Gunneridae</taxon>
        <taxon>Pentapetalae</taxon>
        <taxon>rosids</taxon>
        <taxon>fabids</taxon>
        <taxon>Rosales</taxon>
        <taxon>Rosaceae</taxon>
        <taxon>Rosoideae</taxon>
        <taxon>Rosoideae incertae sedis</taxon>
        <taxon>Rosa</taxon>
    </lineage>
</organism>
<protein>
    <submittedName>
        <fullName evidence="2">Putative HAD-like domain, mitochondrial PGP phosphatase</fullName>
    </submittedName>
</protein>
<dbReference type="Pfam" id="PF09419">
    <property type="entry name" value="PGP_phosphatase"/>
    <property type="match status" value="1"/>
</dbReference>
<keyword evidence="1" id="KW-1133">Transmembrane helix</keyword>
<gene>
    <name evidence="2" type="ORF">RchiOBHm_Chr2g0151251</name>
</gene>
<dbReference type="Proteomes" id="UP000238479">
    <property type="component" value="Chromosome 2"/>
</dbReference>
<evidence type="ECO:0000256" key="1">
    <source>
        <dbReference type="SAM" id="Phobius"/>
    </source>
</evidence>
<dbReference type="InterPro" id="IPR027706">
    <property type="entry name" value="PGP_Pase"/>
</dbReference>
<proteinExistence type="predicted"/>
<sequence length="263" mass="29677">MAAGIHESCRYGDHCSPRHRPGLRLKWAWAFALGPIYFSFYLCCFLLIGYGFMPPISPHYFLVGRNGRCLDMHTLCALSSLARRRTVCLIKWTQPPSGRMKLSVAGVISVRQHSGKTMLFVMMFLRYRVIFPVCHGYVKANGVAFRALFANWCLLEYIDLVENPGLKKPAGTAEEIEKHFGCKSSHLIMVGDRPLTDIVYGNQNGFLTILTGPLSLAEEPFIVRQVRKLETALVNSWSRKGLKPMSHRLLPDGMQCVKHPPPL</sequence>
<keyword evidence="1" id="KW-0812">Transmembrane</keyword>
<dbReference type="PANTHER" id="PTHR19288:SF25">
    <property type="entry name" value="PHOSPHATIDYLGLYCEROPHOSPHATASE GEP4, MITOCHONDRIAL"/>
    <property type="match status" value="1"/>
</dbReference>
<evidence type="ECO:0000313" key="2">
    <source>
        <dbReference type="EMBL" id="PRQ52046.1"/>
    </source>
</evidence>
<evidence type="ECO:0000313" key="3">
    <source>
        <dbReference type="Proteomes" id="UP000238479"/>
    </source>
</evidence>
<dbReference type="STRING" id="74649.A0A2P6S075"/>
<name>A0A2P6S075_ROSCH</name>
<reference evidence="2 3" key="1">
    <citation type="journal article" date="2018" name="Nat. Genet.">
        <title>The Rosa genome provides new insights in the design of modern roses.</title>
        <authorList>
            <person name="Bendahmane M."/>
        </authorList>
    </citation>
    <scope>NUCLEOTIDE SEQUENCE [LARGE SCALE GENOMIC DNA]</scope>
    <source>
        <strain evidence="3">cv. Old Blush</strain>
    </source>
</reference>
<dbReference type="GO" id="GO:0005737">
    <property type="term" value="C:cytoplasm"/>
    <property type="evidence" value="ECO:0007669"/>
    <property type="project" value="TreeGrafter"/>
</dbReference>
<dbReference type="InterPro" id="IPR023214">
    <property type="entry name" value="HAD_sf"/>
</dbReference>
<dbReference type="PANTHER" id="PTHR19288">
    <property type="entry name" value="4-NITROPHENYLPHOSPHATASE-RELATED"/>
    <property type="match status" value="1"/>
</dbReference>
<dbReference type="InterPro" id="IPR036412">
    <property type="entry name" value="HAD-like_sf"/>
</dbReference>
<accession>A0A2P6S075</accession>
<keyword evidence="1" id="KW-0472">Membrane</keyword>
<comment type="caution">
    <text evidence="2">The sequence shown here is derived from an EMBL/GenBank/DDBJ whole genome shotgun (WGS) entry which is preliminary data.</text>
</comment>
<dbReference type="SUPFAM" id="SSF56784">
    <property type="entry name" value="HAD-like"/>
    <property type="match status" value="1"/>
</dbReference>
<dbReference type="AlphaFoldDB" id="A0A2P6S075"/>
<feature type="transmembrane region" description="Helical" evidence="1">
    <location>
        <begin position="27"/>
        <end position="53"/>
    </location>
</feature>
<dbReference type="GO" id="GO:0008962">
    <property type="term" value="F:phosphatidylglycerophosphatase activity"/>
    <property type="evidence" value="ECO:0007669"/>
    <property type="project" value="InterPro"/>
</dbReference>
<dbReference type="EMBL" id="PDCK01000040">
    <property type="protein sequence ID" value="PRQ52046.1"/>
    <property type="molecule type" value="Genomic_DNA"/>
</dbReference>
<dbReference type="Gene3D" id="3.40.50.1000">
    <property type="entry name" value="HAD superfamily/HAD-like"/>
    <property type="match status" value="1"/>
</dbReference>
<keyword evidence="3" id="KW-1185">Reference proteome</keyword>
<dbReference type="Gramene" id="PRQ52046">
    <property type="protein sequence ID" value="PRQ52046"/>
    <property type="gene ID" value="RchiOBHm_Chr2g0151251"/>
</dbReference>